<dbReference type="STRING" id="1385984.GCA_000702565_02267"/>
<protein>
    <submittedName>
        <fullName evidence="1">Haloacid dehalogenase</fullName>
    </submittedName>
</protein>
<dbReference type="GO" id="GO:0005829">
    <property type="term" value="C:cytosol"/>
    <property type="evidence" value="ECO:0007669"/>
    <property type="project" value="TreeGrafter"/>
</dbReference>
<accession>U1MZC5</accession>
<comment type="caution">
    <text evidence="1">The sequence shown here is derived from an EMBL/GenBank/DDBJ whole genome shotgun (WGS) entry which is preliminary data.</text>
</comment>
<sequence>MLMTTYKLFVSDMDGTILHNHTKIAPETAEIVRAAEAQGIRFAIATGRNYFNAKEILDEVGLTCPIVSSNGGRVLTETGDVLHEIDLTTEEALEVVSVLHQDHKYSDVFYEMYSEAGLVASRLDLIDATMENLKQNGDERSLEMYEFFQKRYYVNEDVRLVEDIEDFIKNEAGRVYKFIAFSSHFEKMSSLWTEIDERVEGVYVTSSGNDNIEVMANGADKGHGVKKLAEHFGVDLSEVVVIGDNLNDVPMFEVAGKAIAMGNSHEDLIAISHHVTERHDEYGVANALKRVMNGEWK</sequence>
<dbReference type="PATRIC" id="fig|1345023.5.peg.1544"/>
<organism evidence="1 2">
    <name type="scientific">Exiguobacterium chiriqhucha RW-2</name>
    <dbReference type="NCBI Taxonomy" id="1345023"/>
    <lineage>
        <taxon>Bacteria</taxon>
        <taxon>Bacillati</taxon>
        <taxon>Bacillota</taxon>
        <taxon>Bacilli</taxon>
        <taxon>Bacillales</taxon>
        <taxon>Bacillales Family XII. Incertae Sedis</taxon>
        <taxon>Exiguobacterium</taxon>
    </lineage>
</organism>
<dbReference type="AlphaFoldDB" id="U1MZC5"/>
<reference evidence="1 2" key="1">
    <citation type="journal article" date="2013" name="Genome Announc.">
        <title>Draft Genome Sequence of Exiguobacterium pavilionensis Strain RW-2, with Wide Thermal, Salinity, and pH Tolerance, Isolated from Modern Freshwater Microbialites.</title>
        <authorList>
            <person name="White R.A.III."/>
            <person name="Grassa C.J."/>
            <person name="Suttle C.A."/>
        </authorList>
    </citation>
    <scope>NUCLEOTIDE SEQUENCE [LARGE SCALE GENOMIC DNA]</scope>
    <source>
        <strain evidence="1 2">RW-2</strain>
    </source>
</reference>
<dbReference type="PANTHER" id="PTHR10000">
    <property type="entry name" value="PHOSPHOSERINE PHOSPHATASE"/>
    <property type="match status" value="1"/>
</dbReference>
<dbReference type="InterPro" id="IPR023214">
    <property type="entry name" value="HAD_sf"/>
</dbReference>
<dbReference type="InterPro" id="IPR000150">
    <property type="entry name" value="Cof"/>
</dbReference>
<dbReference type="NCBIfam" id="TIGR00099">
    <property type="entry name" value="Cof-subfamily"/>
    <property type="match status" value="1"/>
</dbReference>
<name>U1MZC5_9BACL</name>
<dbReference type="NCBIfam" id="TIGR01484">
    <property type="entry name" value="HAD-SF-IIB"/>
    <property type="match status" value="1"/>
</dbReference>
<dbReference type="PANTHER" id="PTHR10000:SF55">
    <property type="entry name" value="5-AMINO-6-(5-PHOSPHO-D-RIBITYLAMINO)URACIL PHOSPHATASE YCSE"/>
    <property type="match status" value="1"/>
</dbReference>
<dbReference type="GO" id="GO:0000287">
    <property type="term" value="F:magnesium ion binding"/>
    <property type="evidence" value="ECO:0007669"/>
    <property type="project" value="TreeGrafter"/>
</dbReference>
<dbReference type="InterPro" id="IPR036412">
    <property type="entry name" value="HAD-like_sf"/>
</dbReference>
<dbReference type="EMBL" id="ATCL01000017">
    <property type="protein sequence ID" value="ERG67176.1"/>
    <property type="molecule type" value="Genomic_DNA"/>
</dbReference>
<dbReference type="SUPFAM" id="SSF56784">
    <property type="entry name" value="HAD-like"/>
    <property type="match status" value="1"/>
</dbReference>
<dbReference type="OrthoDB" id="9806027at2"/>
<dbReference type="Gene3D" id="3.40.50.1000">
    <property type="entry name" value="HAD superfamily/HAD-like"/>
    <property type="match status" value="1"/>
</dbReference>
<proteinExistence type="predicted"/>
<evidence type="ECO:0000313" key="2">
    <source>
        <dbReference type="Proteomes" id="UP000016464"/>
    </source>
</evidence>
<dbReference type="SFLD" id="SFLDG01144">
    <property type="entry name" value="C2.B.4:_PGP_Like"/>
    <property type="match status" value="1"/>
</dbReference>
<dbReference type="Gene3D" id="3.30.1240.10">
    <property type="match status" value="1"/>
</dbReference>
<dbReference type="eggNOG" id="COG0561">
    <property type="taxonomic scope" value="Bacteria"/>
</dbReference>
<dbReference type="InterPro" id="IPR006379">
    <property type="entry name" value="HAD-SF_hydro_IIB"/>
</dbReference>
<keyword evidence="2" id="KW-1185">Reference proteome</keyword>
<dbReference type="SFLD" id="SFLDS00003">
    <property type="entry name" value="Haloacid_Dehalogenase"/>
    <property type="match status" value="1"/>
</dbReference>
<dbReference type="Pfam" id="PF08282">
    <property type="entry name" value="Hydrolase_3"/>
    <property type="match status" value="1"/>
</dbReference>
<dbReference type="SFLD" id="SFLDG01140">
    <property type="entry name" value="C2.B:_Phosphomannomutase_and_P"/>
    <property type="match status" value="1"/>
</dbReference>
<dbReference type="GO" id="GO:0016791">
    <property type="term" value="F:phosphatase activity"/>
    <property type="evidence" value="ECO:0007669"/>
    <property type="project" value="TreeGrafter"/>
</dbReference>
<dbReference type="CDD" id="cd07516">
    <property type="entry name" value="HAD_Pase"/>
    <property type="match status" value="1"/>
</dbReference>
<gene>
    <name evidence="1" type="ORF">M467_07800</name>
</gene>
<evidence type="ECO:0000313" key="1">
    <source>
        <dbReference type="EMBL" id="ERG67176.1"/>
    </source>
</evidence>
<dbReference type="Proteomes" id="UP000016464">
    <property type="component" value="Unassembled WGS sequence"/>
</dbReference>